<dbReference type="AlphaFoldDB" id="A0A5C6AYB8"/>
<proteinExistence type="predicted"/>
<keyword evidence="3" id="KW-1185">Reference proteome</keyword>
<dbReference type="SUPFAM" id="SSF52821">
    <property type="entry name" value="Rhodanese/Cell cycle control phosphatase"/>
    <property type="match status" value="1"/>
</dbReference>
<dbReference type="GO" id="GO:0004792">
    <property type="term" value="F:thiosulfate-cyanide sulfurtransferase activity"/>
    <property type="evidence" value="ECO:0007669"/>
    <property type="project" value="UniProtKB-EC"/>
</dbReference>
<keyword evidence="2" id="KW-0808">Transferase</keyword>
<dbReference type="RefSeq" id="WP_146519841.1">
    <property type="nucleotide sequence ID" value="NZ_CP151726.1"/>
</dbReference>
<dbReference type="PROSITE" id="PS51257">
    <property type="entry name" value="PROKAR_LIPOPROTEIN"/>
    <property type="match status" value="1"/>
</dbReference>
<evidence type="ECO:0000313" key="3">
    <source>
        <dbReference type="Proteomes" id="UP000320176"/>
    </source>
</evidence>
<protein>
    <submittedName>
        <fullName evidence="2">Thiosulfate sulfurtransferase PspE</fullName>
        <ecNumber evidence="2">2.8.1.1</ecNumber>
    </submittedName>
</protein>
<accession>A0A5C6AYB8</accession>
<dbReference type="InterPro" id="IPR050229">
    <property type="entry name" value="GlpE_sulfurtransferase"/>
</dbReference>
<sequence>MRKVLICLFASAVVGCTTQTSSVSTDQDTAVSADVAPVQAGSETGTEPDVIVIDVRSQEEWDSGHVKQAVHIPHTEIAERISNVTDDKDAKIVVYCAVGGRAGKAKTKLEELGFTNVENAGGYDDIKSKYE</sequence>
<reference evidence="2 3" key="1">
    <citation type="submission" date="2019-02" db="EMBL/GenBank/DDBJ databases">
        <title>Deep-cultivation of Planctomycetes and their phenomic and genomic characterization uncovers novel biology.</title>
        <authorList>
            <person name="Wiegand S."/>
            <person name="Jogler M."/>
            <person name="Boedeker C."/>
            <person name="Pinto D."/>
            <person name="Vollmers J."/>
            <person name="Rivas-Marin E."/>
            <person name="Kohn T."/>
            <person name="Peeters S.H."/>
            <person name="Heuer A."/>
            <person name="Rast P."/>
            <person name="Oberbeckmann S."/>
            <person name="Bunk B."/>
            <person name="Jeske O."/>
            <person name="Meyerdierks A."/>
            <person name="Storesund J.E."/>
            <person name="Kallscheuer N."/>
            <person name="Luecker S."/>
            <person name="Lage O.M."/>
            <person name="Pohl T."/>
            <person name="Merkel B.J."/>
            <person name="Hornburger P."/>
            <person name="Mueller R.-W."/>
            <person name="Bruemmer F."/>
            <person name="Labrenz M."/>
            <person name="Spormann A.M."/>
            <person name="Op Den Camp H."/>
            <person name="Overmann J."/>
            <person name="Amann R."/>
            <person name="Jetten M.S.M."/>
            <person name="Mascher T."/>
            <person name="Medema M.H."/>
            <person name="Devos D.P."/>
            <person name="Kaster A.-K."/>
            <person name="Ovreas L."/>
            <person name="Rohde M."/>
            <person name="Galperin M.Y."/>
            <person name="Jogler C."/>
        </authorList>
    </citation>
    <scope>NUCLEOTIDE SEQUENCE [LARGE SCALE GENOMIC DNA]</scope>
    <source>
        <strain evidence="2 3">Pla52n</strain>
    </source>
</reference>
<dbReference type="InterPro" id="IPR001763">
    <property type="entry name" value="Rhodanese-like_dom"/>
</dbReference>
<dbReference type="PANTHER" id="PTHR43031:SF1">
    <property type="entry name" value="PYRIDINE NUCLEOTIDE-DISULPHIDE OXIDOREDUCTASE"/>
    <property type="match status" value="1"/>
</dbReference>
<dbReference type="OrthoDB" id="9800872at2"/>
<dbReference type="EC" id="2.8.1.1" evidence="2"/>
<dbReference type="Pfam" id="PF00581">
    <property type="entry name" value="Rhodanese"/>
    <property type="match status" value="1"/>
</dbReference>
<dbReference type="PANTHER" id="PTHR43031">
    <property type="entry name" value="FAD-DEPENDENT OXIDOREDUCTASE"/>
    <property type="match status" value="1"/>
</dbReference>
<gene>
    <name evidence="2" type="primary">pspE</name>
    <name evidence="2" type="ORF">Pla52n_24510</name>
</gene>
<feature type="domain" description="Rhodanese" evidence="1">
    <location>
        <begin position="46"/>
        <end position="131"/>
    </location>
</feature>
<dbReference type="EMBL" id="SJPN01000003">
    <property type="protein sequence ID" value="TWU04411.1"/>
    <property type="molecule type" value="Genomic_DNA"/>
</dbReference>
<dbReference type="CDD" id="cd00158">
    <property type="entry name" value="RHOD"/>
    <property type="match status" value="1"/>
</dbReference>
<name>A0A5C6AYB8_9BACT</name>
<evidence type="ECO:0000259" key="1">
    <source>
        <dbReference type="PROSITE" id="PS50206"/>
    </source>
</evidence>
<dbReference type="Gene3D" id="3.40.250.10">
    <property type="entry name" value="Rhodanese-like domain"/>
    <property type="match status" value="1"/>
</dbReference>
<dbReference type="InterPro" id="IPR036873">
    <property type="entry name" value="Rhodanese-like_dom_sf"/>
</dbReference>
<organism evidence="2 3">
    <name type="scientific">Stieleria varia</name>
    <dbReference type="NCBI Taxonomy" id="2528005"/>
    <lineage>
        <taxon>Bacteria</taxon>
        <taxon>Pseudomonadati</taxon>
        <taxon>Planctomycetota</taxon>
        <taxon>Planctomycetia</taxon>
        <taxon>Pirellulales</taxon>
        <taxon>Pirellulaceae</taxon>
        <taxon>Stieleria</taxon>
    </lineage>
</organism>
<dbReference type="Proteomes" id="UP000320176">
    <property type="component" value="Unassembled WGS sequence"/>
</dbReference>
<dbReference type="SMART" id="SM00450">
    <property type="entry name" value="RHOD"/>
    <property type="match status" value="1"/>
</dbReference>
<dbReference type="PROSITE" id="PS50206">
    <property type="entry name" value="RHODANESE_3"/>
    <property type="match status" value="1"/>
</dbReference>
<comment type="caution">
    <text evidence="2">The sequence shown here is derived from an EMBL/GenBank/DDBJ whole genome shotgun (WGS) entry which is preliminary data.</text>
</comment>
<evidence type="ECO:0000313" key="2">
    <source>
        <dbReference type="EMBL" id="TWU04411.1"/>
    </source>
</evidence>